<evidence type="ECO:0000256" key="2">
    <source>
        <dbReference type="SAM" id="Phobius"/>
    </source>
</evidence>
<keyword evidence="2" id="KW-0812">Transmembrane</keyword>
<keyword evidence="4" id="KW-1185">Reference proteome</keyword>
<dbReference type="RefSeq" id="WP_036831925.1">
    <property type="nucleotide sequence ID" value="NZ_AVPG01000002.1"/>
</dbReference>
<dbReference type="Proteomes" id="UP000030401">
    <property type="component" value="Unassembled WGS sequence"/>
</dbReference>
<dbReference type="AlphaFoldDB" id="A0A0A5G8N4"/>
<sequence length="168" mass="19161">MTLFLITVSFLLHGVTLFIIVMLAKRVSKANELELQQQQVAKEIEDTFTAYLLEIKEENERLLNRIEENGYNDYRVNASTGPKEHGVHQTVPENEYASNSAKEDSSTHLKQQHYTPPQAKEEEIYTPSLQSSIYQLHLQGLTNEEIAKQLDCGKTEVELTLKINGKNV</sequence>
<feature type="region of interest" description="Disordered" evidence="1">
    <location>
        <begin position="96"/>
        <end position="121"/>
    </location>
</feature>
<reference evidence="3 4" key="1">
    <citation type="submission" date="2013-08" db="EMBL/GenBank/DDBJ databases">
        <authorList>
            <person name="Huang J."/>
            <person name="Wang G."/>
        </authorList>
    </citation>
    <scope>NUCLEOTIDE SEQUENCE [LARGE SCALE GENOMIC DNA]</scope>
    <source>
        <strain evidence="3 4">JSM 072002</strain>
    </source>
</reference>
<dbReference type="Pfam" id="PF19610">
    <property type="entry name" value="DUF6115"/>
    <property type="match status" value="1"/>
</dbReference>
<keyword evidence="2" id="KW-1133">Transmembrane helix</keyword>
<comment type="caution">
    <text evidence="3">The sequence shown here is derived from an EMBL/GenBank/DDBJ whole genome shotgun (WGS) entry which is preliminary data.</text>
</comment>
<evidence type="ECO:0000313" key="4">
    <source>
        <dbReference type="Proteomes" id="UP000030401"/>
    </source>
</evidence>
<organism evidence="3 4">
    <name type="scientific">Pontibacillus litoralis JSM 072002</name>
    <dbReference type="NCBI Taxonomy" id="1385512"/>
    <lineage>
        <taxon>Bacteria</taxon>
        <taxon>Bacillati</taxon>
        <taxon>Bacillota</taxon>
        <taxon>Bacilli</taxon>
        <taxon>Bacillales</taxon>
        <taxon>Bacillaceae</taxon>
        <taxon>Pontibacillus</taxon>
    </lineage>
</organism>
<name>A0A0A5G8N4_9BACI</name>
<dbReference type="eggNOG" id="ENOG5032ZAF">
    <property type="taxonomic scope" value="Bacteria"/>
</dbReference>
<dbReference type="EMBL" id="AVPG01000002">
    <property type="protein sequence ID" value="KGX88419.1"/>
    <property type="molecule type" value="Genomic_DNA"/>
</dbReference>
<gene>
    <name evidence="3" type="ORF">N784_07070</name>
</gene>
<proteinExistence type="predicted"/>
<evidence type="ECO:0000256" key="1">
    <source>
        <dbReference type="SAM" id="MobiDB-lite"/>
    </source>
</evidence>
<dbReference type="STRING" id="1385512.N784_07070"/>
<evidence type="ECO:0008006" key="5">
    <source>
        <dbReference type="Google" id="ProtNLM"/>
    </source>
</evidence>
<accession>A0A0A5G8N4</accession>
<dbReference type="OrthoDB" id="1708317at2"/>
<feature type="transmembrane region" description="Helical" evidence="2">
    <location>
        <begin position="6"/>
        <end position="24"/>
    </location>
</feature>
<evidence type="ECO:0000313" key="3">
    <source>
        <dbReference type="EMBL" id="KGX88419.1"/>
    </source>
</evidence>
<dbReference type="InterPro" id="IPR046118">
    <property type="entry name" value="DUF6115"/>
</dbReference>
<keyword evidence="2" id="KW-0472">Membrane</keyword>
<protein>
    <recommendedName>
        <fullName evidence="5">Swarming motility protein SwrB</fullName>
    </recommendedName>
</protein>